<sequence>MPGFTNYLEEKLIRHVFRGAAFPQPAGIHVALFTAAPGETGGGTEVTGAAYARQPASFAFVLDGASGRWTASNDATVLFPVAGSGGWGMVSWFALFDAATGGNMLAYAQLTDPASGFVTPLPKTVDYGDAIRFEPAALQVALD</sequence>
<accession>A0ABS5F998</accession>
<protein>
    <submittedName>
        <fullName evidence="1">Uncharacterized protein</fullName>
    </submittedName>
</protein>
<gene>
    <name evidence="1" type="ORF">GXW71_32610</name>
</gene>
<proteinExistence type="predicted"/>
<dbReference type="Pfam" id="PF23140">
    <property type="entry name" value="Gp80"/>
    <property type="match status" value="1"/>
</dbReference>
<keyword evidence="2" id="KW-1185">Reference proteome</keyword>
<evidence type="ECO:0000313" key="1">
    <source>
        <dbReference type="EMBL" id="MBR0669138.1"/>
    </source>
</evidence>
<organism evidence="1 2">
    <name type="scientific">Plastoroseomonas hellenica</name>
    <dbReference type="NCBI Taxonomy" id="2687306"/>
    <lineage>
        <taxon>Bacteria</taxon>
        <taxon>Pseudomonadati</taxon>
        <taxon>Pseudomonadota</taxon>
        <taxon>Alphaproteobacteria</taxon>
        <taxon>Acetobacterales</taxon>
        <taxon>Acetobacteraceae</taxon>
        <taxon>Plastoroseomonas</taxon>
    </lineage>
</organism>
<reference evidence="2" key="1">
    <citation type="journal article" date="2021" name="Syst. Appl. Microbiol.">
        <title>Roseomonas hellenica sp. nov., isolated from roots of wild-growing Alkanna tinctoria.</title>
        <authorList>
            <person name="Rat A."/>
            <person name="Naranjo H.D."/>
            <person name="Lebbe L."/>
            <person name="Cnockaert M."/>
            <person name="Krigas N."/>
            <person name="Grigoriadou K."/>
            <person name="Maloupa E."/>
            <person name="Willems A."/>
        </authorList>
    </citation>
    <scope>NUCLEOTIDE SEQUENCE [LARGE SCALE GENOMIC DNA]</scope>
    <source>
        <strain evidence="2">LMG 31523</strain>
    </source>
</reference>
<comment type="caution">
    <text evidence="1">The sequence shown here is derived from an EMBL/GenBank/DDBJ whole genome shotgun (WGS) entry which is preliminary data.</text>
</comment>
<dbReference type="Proteomes" id="UP001196870">
    <property type="component" value="Unassembled WGS sequence"/>
</dbReference>
<dbReference type="RefSeq" id="WP_211857848.1">
    <property type="nucleotide sequence ID" value="NZ_JAAGBB010000085.1"/>
</dbReference>
<dbReference type="InterPro" id="IPR056908">
    <property type="entry name" value="Gp80-like"/>
</dbReference>
<evidence type="ECO:0000313" key="2">
    <source>
        <dbReference type="Proteomes" id="UP001196870"/>
    </source>
</evidence>
<name>A0ABS5F998_9PROT</name>
<dbReference type="EMBL" id="JAAGBB010000085">
    <property type="protein sequence ID" value="MBR0669138.1"/>
    <property type="molecule type" value="Genomic_DNA"/>
</dbReference>